<dbReference type="Pfam" id="PF01558">
    <property type="entry name" value="POR"/>
    <property type="match status" value="1"/>
</dbReference>
<dbReference type="PANTHER" id="PTHR42730">
    <property type="entry name" value="2-OXOGLUTARATE SYNTHASE SUBUNIT KORC"/>
    <property type="match status" value="1"/>
</dbReference>
<evidence type="ECO:0000259" key="2">
    <source>
        <dbReference type="Pfam" id="PF01558"/>
    </source>
</evidence>
<dbReference type="AlphaFoldDB" id="A0A5A8F234"/>
<dbReference type="InterPro" id="IPR052554">
    <property type="entry name" value="2-oxoglutarate_synth_KorC"/>
</dbReference>
<accession>A0A5A8F234</accession>
<proteinExistence type="predicted"/>
<dbReference type="InterPro" id="IPR002869">
    <property type="entry name" value="Pyrv_flavodox_OxRed_cen"/>
</dbReference>
<evidence type="ECO:0000256" key="1">
    <source>
        <dbReference type="ARBA" id="ARBA00023002"/>
    </source>
</evidence>
<evidence type="ECO:0000313" key="3">
    <source>
        <dbReference type="EMBL" id="KAA0258012.1"/>
    </source>
</evidence>
<keyword evidence="1" id="KW-0560">Oxidoreductase</keyword>
<feature type="domain" description="Pyruvate/ketoisovalerate oxidoreductase catalytic" evidence="2">
    <location>
        <begin position="11"/>
        <end position="175"/>
    </location>
</feature>
<dbReference type="PANTHER" id="PTHR42730:SF1">
    <property type="entry name" value="2-OXOGLUTARATE SYNTHASE SUBUNIT KORC"/>
    <property type="match status" value="1"/>
</dbReference>
<keyword evidence="4" id="KW-1185">Reference proteome</keyword>
<comment type="caution">
    <text evidence="3">The sequence shown here is derived from an EMBL/GenBank/DDBJ whole genome shotgun (WGS) entry which is preliminary data.</text>
</comment>
<reference evidence="3 4" key="1">
    <citation type="submission" date="2019-06" db="EMBL/GenBank/DDBJ databases">
        <title>Genomic insights into carbon and energy metabolism of Deferribacter autotrophicus revealed new metabolic traits in the phylum Deferribacteres.</title>
        <authorList>
            <person name="Slobodkin A.I."/>
            <person name="Slobodkina G.B."/>
            <person name="Allioux M."/>
            <person name="Alain K."/>
            <person name="Jebbar M."/>
            <person name="Shadrin V."/>
            <person name="Kublanov I.V."/>
            <person name="Toshchakov S.V."/>
            <person name="Bonch-Osmolovskaya E.A."/>
        </authorList>
    </citation>
    <scope>NUCLEOTIDE SEQUENCE [LARGE SCALE GENOMIC DNA]</scope>
    <source>
        <strain evidence="3 4">SL50</strain>
    </source>
</reference>
<gene>
    <name evidence="3" type="ORF">FHQ18_06355</name>
</gene>
<dbReference type="EMBL" id="VFJB01000005">
    <property type="protein sequence ID" value="KAA0258012.1"/>
    <property type="molecule type" value="Genomic_DNA"/>
</dbReference>
<organism evidence="3 4">
    <name type="scientific">Deferribacter autotrophicus</name>
    <dbReference type="NCBI Taxonomy" id="500465"/>
    <lineage>
        <taxon>Bacteria</taxon>
        <taxon>Pseudomonadati</taxon>
        <taxon>Deferribacterota</taxon>
        <taxon>Deferribacteres</taxon>
        <taxon>Deferribacterales</taxon>
        <taxon>Deferribacteraceae</taxon>
        <taxon>Deferribacter</taxon>
    </lineage>
</organism>
<sequence>MFFDCIMAGFGGQGILSAGMILAQLAVRKDLNVTWWPSYGAEQRGGTANCTVIISDEEIGSPIVSKPSYGFIMNRPSLDKFQPRFKEGANVILDTSLVDTDLINRNDINFYGVKATEIANKLGNTKVANMVMIGSLLAISNLFELKDAEDVLYYAIPKKYHSLLPINREALKSGYTEVAKL</sequence>
<dbReference type="OrthoDB" id="9789125at2"/>
<dbReference type="InterPro" id="IPR019752">
    <property type="entry name" value="Pyrv/ketoisovalerate_OxRed_cat"/>
</dbReference>
<protein>
    <submittedName>
        <fullName evidence="3">2-oxoacid:ferredoxin oxidoreductase subunit gamma</fullName>
    </submittedName>
</protein>
<dbReference type="GO" id="GO:0016903">
    <property type="term" value="F:oxidoreductase activity, acting on the aldehyde or oxo group of donors"/>
    <property type="evidence" value="ECO:0007669"/>
    <property type="project" value="InterPro"/>
</dbReference>
<name>A0A5A8F234_9BACT</name>
<dbReference type="Proteomes" id="UP000322876">
    <property type="component" value="Unassembled WGS sequence"/>
</dbReference>
<evidence type="ECO:0000313" key="4">
    <source>
        <dbReference type="Proteomes" id="UP000322876"/>
    </source>
</evidence>
<dbReference type="Gene3D" id="3.40.920.10">
    <property type="entry name" value="Pyruvate-ferredoxin oxidoreductase, PFOR, domain III"/>
    <property type="match status" value="1"/>
</dbReference>
<dbReference type="SUPFAM" id="SSF53323">
    <property type="entry name" value="Pyruvate-ferredoxin oxidoreductase, PFOR, domain III"/>
    <property type="match status" value="1"/>
</dbReference>
<dbReference type="RefSeq" id="WP_149266333.1">
    <property type="nucleotide sequence ID" value="NZ_VFJB01000005.1"/>
</dbReference>